<reference evidence="2 3" key="1">
    <citation type="submission" date="2019-08" db="EMBL/GenBank/DDBJ databases">
        <authorList>
            <person name="Dong K."/>
        </authorList>
    </citation>
    <scope>NUCLEOTIDE SEQUENCE [LARGE SCALE GENOMIC DNA]</scope>
    <source>
        <strain evidence="2 3">JCM14558</strain>
    </source>
</reference>
<comment type="caution">
    <text evidence="2">The sequence shown here is derived from an EMBL/GenBank/DDBJ whole genome shotgun (WGS) entry which is preliminary data.</text>
</comment>
<dbReference type="OrthoDB" id="4793383at2"/>
<dbReference type="SMART" id="SM00382">
    <property type="entry name" value="AAA"/>
    <property type="match status" value="1"/>
</dbReference>
<accession>A0A5C8HW37</accession>
<dbReference type="Gene3D" id="3.40.50.300">
    <property type="entry name" value="P-loop containing nucleotide triphosphate hydrolases"/>
    <property type="match status" value="1"/>
</dbReference>
<dbReference type="InterPro" id="IPR003593">
    <property type="entry name" value="AAA+_ATPase"/>
</dbReference>
<evidence type="ECO:0000259" key="1">
    <source>
        <dbReference type="SMART" id="SM00382"/>
    </source>
</evidence>
<gene>
    <name evidence="2" type="ORF">FVP77_15755</name>
</gene>
<dbReference type="InterPro" id="IPR027417">
    <property type="entry name" value="P-loop_NTPase"/>
</dbReference>
<organism evidence="2 3">
    <name type="scientific">Microbacterium hatanonis</name>
    <dbReference type="NCBI Taxonomy" id="404366"/>
    <lineage>
        <taxon>Bacteria</taxon>
        <taxon>Bacillati</taxon>
        <taxon>Actinomycetota</taxon>
        <taxon>Actinomycetes</taxon>
        <taxon>Micrococcales</taxon>
        <taxon>Microbacteriaceae</taxon>
        <taxon>Microbacterium</taxon>
    </lineage>
</organism>
<proteinExistence type="predicted"/>
<evidence type="ECO:0000313" key="2">
    <source>
        <dbReference type="EMBL" id="TXK10299.1"/>
    </source>
</evidence>
<dbReference type="EMBL" id="VRSV01000002">
    <property type="protein sequence ID" value="TXK10299.1"/>
    <property type="molecule type" value="Genomic_DNA"/>
</dbReference>
<sequence length="445" mass="46133">MSPDPVIDALGVPIRLDLSALGDADATAVREAWADAAAGSDASARLVLHVVPDGDRAWWMPELSRRVTAAAIEHRKGEGWMLHATALADDDGRVVAFVGESGAGKTTLAAAVGRRFGYVTDETVFIGPGRDVAPYRKPLSVRGGGIAPKTETPPSGLGLGVLPNTPLELTAIVLLDRRDDADEPTARTLTTVEAVAALTAHTSFLSHLARPLQFVAAILAETPVVRLTYREAHDLDAIDALWQTSGNRSRGTVEPVVDAADSPPAGGLRRAAVADAIALADAAQLLVLHDDVVHTLGGIAPTLWRALGAAGDGPGLVTALVAAHGHPPEGDAEQLVGAALDELGAAGLVVEVGSGWRVAADCAWQESVGGGVVVLPLRRVRTASPLVLDEVGSLIWRAVAGAPGAGVPQISRIVERELLDAPDDLTDHVAEFIASLERALLVDRV</sequence>
<keyword evidence="3" id="KW-1185">Reference proteome</keyword>
<dbReference type="Proteomes" id="UP000321034">
    <property type="component" value="Unassembled WGS sequence"/>
</dbReference>
<evidence type="ECO:0000313" key="3">
    <source>
        <dbReference type="Proteomes" id="UP000321034"/>
    </source>
</evidence>
<dbReference type="RefSeq" id="WP_147895474.1">
    <property type="nucleotide sequence ID" value="NZ_BAAANR010000001.1"/>
</dbReference>
<feature type="domain" description="AAA+ ATPase" evidence="1">
    <location>
        <begin position="91"/>
        <end position="354"/>
    </location>
</feature>
<dbReference type="SUPFAM" id="SSF53795">
    <property type="entry name" value="PEP carboxykinase-like"/>
    <property type="match status" value="1"/>
</dbReference>
<protein>
    <submittedName>
        <fullName evidence="2">PqqD family peptide modification chaperone</fullName>
    </submittedName>
</protein>
<dbReference type="AlphaFoldDB" id="A0A5C8HW37"/>
<name>A0A5C8HW37_9MICO</name>